<accession>A0AAU3H715</accession>
<gene>
    <name evidence="3" type="ORF">OG626_35715</name>
</gene>
<protein>
    <submittedName>
        <fullName evidence="3">Polysaccharide deacetylase family protein</fullName>
    </submittedName>
</protein>
<dbReference type="EMBL" id="CP109535">
    <property type="protein sequence ID" value="WTY99881.1"/>
    <property type="molecule type" value="Genomic_DNA"/>
</dbReference>
<organism evidence="3">
    <name type="scientific">Streptomyces sp. NBC_01401</name>
    <dbReference type="NCBI Taxonomy" id="2903854"/>
    <lineage>
        <taxon>Bacteria</taxon>
        <taxon>Bacillati</taxon>
        <taxon>Actinomycetota</taxon>
        <taxon>Actinomycetes</taxon>
        <taxon>Kitasatosporales</taxon>
        <taxon>Streptomycetaceae</taxon>
        <taxon>Streptomyces</taxon>
    </lineage>
</organism>
<dbReference type="InterPro" id="IPR050248">
    <property type="entry name" value="Polysacc_deacetylase_ArnD"/>
</dbReference>
<name>A0AAU3H715_9ACTN</name>
<dbReference type="SUPFAM" id="SSF88713">
    <property type="entry name" value="Glycoside hydrolase/deacetylase"/>
    <property type="match status" value="1"/>
</dbReference>
<dbReference type="PANTHER" id="PTHR10587">
    <property type="entry name" value="GLYCOSYL TRANSFERASE-RELATED"/>
    <property type="match status" value="1"/>
</dbReference>
<proteinExistence type="predicted"/>
<reference evidence="3" key="1">
    <citation type="submission" date="2022-10" db="EMBL/GenBank/DDBJ databases">
        <title>The complete genomes of actinobacterial strains from the NBC collection.</title>
        <authorList>
            <person name="Joergensen T.S."/>
            <person name="Alvarez Arevalo M."/>
            <person name="Sterndorff E.B."/>
            <person name="Faurdal D."/>
            <person name="Vuksanovic O."/>
            <person name="Mourched A.-S."/>
            <person name="Charusanti P."/>
            <person name="Shaw S."/>
            <person name="Blin K."/>
            <person name="Weber T."/>
        </authorList>
    </citation>
    <scope>NUCLEOTIDE SEQUENCE</scope>
    <source>
        <strain evidence="3">NBC_01401</strain>
    </source>
</reference>
<dbReference type="Gene3D" id="3.20.20.370">
    <property type="entry name" value="Glycoside hydrolase/deacetylase"/>
    <property type="match status" value="1"/>
</dbReference>
<feature type="region of interest" description="Disordered" evidence="1">
    <location>
        <begin position="268"/>
        <end position="287"/>
    </location>
</feature>
<dbReference type="GO" id="GO:0016810">
    <property type="term" value="F:hydrolase activity, acting on carbon-nitrogen (but not peptide) bonds"/>
    <property type="evidence" value="ECO:0007669"/>
    <property type="project" value="InterPro"/>
</dbReference>
<dbReference type="CDD" id="cd10959">
    <property type="entry name" value="CE4_NodB_like_3"/>
    <property type="match status" value="1"/>
</dbReference>
<dbReference type="PROSITE" id="PS51677">
    <property type="entry name" value="NODB"/>
    <property type="match status" value="1"/>
</dbReference>
<feature type="domain" description="NodB homology" evidence="2">
    <location>
        <begin position="76"/>
        <end position="262"/>
    </location>
</feature>
<evidence type="ECO:0000259" key="2">
    <source>
        <dbReference type="PROSITE" id="PS51677"/>
    </source>
</evidence>
<evidence type="ECO:0000313" key="3">
    <source>
        <dbReference type="EMBL" id="WTY99881.1"/>
    </source>
</evidence>
<dbReference type="Pfam" id="PF01522">
    <property type="entry name" value="Polysacc_deac_1"/>
    <property type="match status" value="1"/>
</dbReference>
<evidence type="ECO:0000256" key="1">
    <source>
        <dbReference type="SAM" id="MobiDB-lite"/>
    </source>
</evidence>
<sequence>MVRDPGPERAGMASGVQAGAPAGALATAGALSAVGGLTAAGALAATAAWHVGPASTWLPPVRRIFFPALDGRGRPDHVALTFDDGPDPASTPYFLRVLAEHEVRATFFLVGESLIRHPALGRALVAGGHEVAVHGWRHDRPRLPTPSRDAREVARTADAVRRICGTAPQWYRPPYGILTGGRLAAARRAGLRPVLWSTWGKDWTANADPGSVKASVLRNLAGGGTVLLHDADGWSAPGSWRATLGALPGLLAECRRLGLSVGPLAEHGVGHTDALPGRRSHPLSPGP</sequence>
<dbReference type="PANTHER" id="PTHR10587:SF137">
    <property type="entry name" value="4-DEOXY-4-FORMAMIDO-L-ARABINOSE-PHOSPHOUNDECAPRENOL DEFORMYLASE ARND-RELATED"/>
    <property type="match status" value="1"/>
</dbReference>
<dbReference type="InterPro" id="IPR011330">
    <property type="entry name" value="Glyco_hydro/deAcase_b/a-brl"/>
</dbReference>
<dbReference type="GO" id="GO:0005975">
    <property type="term" value="P:carbohydrate metabolic process"/>
    <property type="evidence" value="ECO:0007669"/>
    <property type="project" value="InterPro"/>
</dbReference>
<dbReference type="AlphaFoldDB" id="A0AAU3H715"/>
<dbReference type="InterPro" id="IPR002509">
    <property type="entry name" value="NODB_dom"/>
</dbReference>